<proteinExistence type="predicted"/>
<dbReference type="EMBL" id="JXLP01000001">
    <property type="protein sequence ID" value="KIL80159.1"/>
    <property type="molecule type" value="Genomic_DNA"/>
</dbReference>
<evidence type="ECO:0008006" key="3">
    <source>
        <dbReference type="Google" id="ProtNLM"/>
    </source>
</evidence>
<name>A0ABR5AZL3_BACBA</name>
<dbReference type="Proteomes" id="UP000031982">
    <property type="component" value="Unassembled WGS sequence"/>
</dbReference>
<accession>A0ABR5AZL3</accession>
<dbReference type="InterPro" id="IPR011335">
    <property type="entry name" value="Restrct_endonuc-II-like"/>
</dbReference>
<organism evidence="1 2">
    <name type="scientific">Bacillus badius</name>
    <dbReference type="NCBI Taxonomy" id="1455"/>
    <lineage>
        <taxon>Bacteria</taxon>
        <taxon>Bacillati</taxon>
        <taxon>Bacillota</taxon>
        <taxon>Bacilli</taxon>
        <taxon>Bacillales</taxon>
        <taxon>Bacillaceae</taxon>
        <taxon>Pseudobacillus</taxon>
    </lineage>
</organism>
<dbReference type="SUPFAM" id="SSF52980">
    <property type="entry name" value="Restriction endonuclease-like"/>
    <property type="match status" value="1"/>
</dbReference>
<dbReference type="RefSeq" id="WP_041113000.1">
    <property type="nucleotide sequence ID" value="NZ_JARTHD010000056.1"/>
</dbReference>
<gene>
    <name evidence="1" type="ORF">SD77_0007</name>
</gene>
<evidence type="ECO:0000313" key="2">
    <source>
        <dbReference type="Proteomes" id="UP000031982"/>
    </source>
</evidence>
<comment type="caution">
    <text evidence="1">The sequence shown here is derived from an EMBL/GenBank/DDBJ whole genome shotgun (WGS) entry which is preliminary data.</text>
</comment>
<sequence>MNTDGFNYCCGNTHKVRYNIIHDPKPIDLMPELRRSIERMLWYVPGISSVQSYSNYLIDDLLYSEAVFEMIIETMNLSRESDVKIEINQRISRTDANCFANEICTKCQKMILTKYQNETILRSMLRHIRNAIAHGSFTVVDNLVLFIDKKGNNITSIIKTDILSLDRVLKQVEEYSAITQEKVLSRVFRILGYEVQVEARRGSVILDIILEKDGKTYGVEIKEEKRNKIMGYQDQMINQLIQQMLQYKKLNITPVFIFDKMRVSDKAKGLLKSAGVILLDRNNVSELLNKNDILS</sequence>
<keyword evidence="2" id="KW-1185">Reference proteome</keyword>
<evidence type="ECO:0000313" key="1">
    <source>
        <dbReference type="EMBL" id="KIL80159.1"/>
    </source>
</evidence>
<reference evidence="1 2" key="1">
    <citation type="submission" date="2015-01" db="EMBL/GenBank/DDBJ databases">
        <title>Genome Assembly of Bacillus badius MTCC 1458.</title>
        <authorList>
            <person name="Verma A."/>
            <person name="Khatri I."/>
            <person name="Mual P."/>
            <person name="Subramanian S."/>
            <person name="Krishnamurthi S."/>
        </authorList>
    </citation>
    <scope>NUCLEOTIDE SEQUENCE [LARGE SCALE GENOMIC DNA]</scope>
    <source>
        <strain evidence="1 2">MTCC 1458</strain>
    </source>
</reference>
<protein>
    <recommendedName>
        <fullName evidence="3">Restriction endonuclease type IV Mrr domain-containing protein</fullName>
    </recommendedName>
</protein>